<dbReference type="PROSITE" id="PS50110">
    <property type="entry name" value="RESPONSE_REGULATORY"/>
    <property type="match status" value="1"/>
</dbReference>
<dbReference type="InterPro" id="IPR039420">
    <property type="entry name" value="WalR-like"/>
</dbReference>
<evidence type="ECO:0000256" key="5">
    <source>
        <dbReference type="PROSITE-ProRule" id="PRU00169"/>
    </source>
</evidence>
<keyword evidence="4" id="KW-0804">Transcription</keyword>
<feature type="modified residue" description="4-aspartylphosphate" evidence="5">
    <location>
        <position position="56"/>
    </location>
</feature>
<dbReference type="Pfam" id="PF00196">
    <property type="entry name" value="GerE"/>
    <property type="match status" value="1"/>
</dbReference>
<keyword evidence="2" id="KW-0805">Transcription regulation</keyword>
<dbReference type="SUPFAM" id="SSF46894">
    <property type="entry name" value="C-terminal effector domain of the bipartite response regulators"/>
    <property type="match status" value="1"/>
</dbReference>
<name>A0A7S7SLD9_PALFE</name>
<evidence type="ECO:0000313" key="9">
    <source>
        <dbReference type="Proteomes" id="UP000593892"/>
    </source>
</evidence>
<reference evidence="8 9" key="1">
    <citation type="submission" date="2020-10" db="EMBL/GenBank/DDBJ databases">
        <title>Complete genome sequence of Paludibaculum fermentans P105T, a facultatively anaerobic acidobacterium capable of dissimilatory Fe(III) reduction.</title>
        <authorList>
            <person name="Dedysh S.N."/>
            <person name="Beletsky A.V."/>
            <person name="Kulichevskaya I.S."/>
            <person name="Mardanov A.V."/>
            <person name="Ravin N.V."/>
        </authorList>
    </citation>
    <scope>NUCLEOTIDE SEQUENCE [LARGE SCALE GENOMIC DNA]</scope>
    <source>
        <strain evidence="8 9">P105</strain>
    </source>
</reference>
<dbReference type="Proteomes" id="UP000593892">
    <property type="component" value="Chromosome"/>
</dbReference>
<keyword evidence="1 5" id="KW-0597">Phosphoprotein</keyword>
<evidence type="ECO:0000256" key="2">
    <source>
        <dbReference type="ARBA" id="ARBA00023015"/>
    </source>
</evidence>
<dbReference type="InterPro" id="IPR058245">
    <property type="entry name" value="NreC/VraR/RcsB-like_REC"/>
</dbReference>
<dbReference type="PRINTS" id="PR00038">
    <property type="entry name" value="HTHLUXR"/>
</dbReference>
<evidence type="ECO:0000259" key="6">
    <source>
        <dbReference type="PROSITE" id="PS50043"/>
    </source>
</evidence>
<dbReference type="InterPro" id="IPR001789">
    <property type="entry name" value="Sig_transdc_resp-reg_receiver"/>
</dbReference>
<evidence type="ECO:0000256" key="3">
    <source>
        <dbReference type="ARBA" id="ARBA00023125"/>
    </source>
</evidence>
<gene>
    <name evidence="8" type="ORF">IRI77_04775</name>
</gene>
<dbReference type="GO" id="GO:0003677">
    <property type="term" value="F:DNA binding"/>
    <property type="evidence" value="ECO:0007669"/>
    <property type="project" value="UniProtKB-KW"/>
</dbReference>
<organism evidence="8 9">
    <name type="scientific">Paludibaculum fermentans</name>
    <dbReference type="NCBI Taxonomy" id="1473598"/>
    <lineage>
        <taxon>Bacteria</taxon>
        <taxon>Pseudomonadati</taxon>
        <taxon>Acidobacteriota</taxon>
        <taxon>Terriglobia</taxon>
        <taxon>Bryobacterales</taxon>
        <taxon>Bryobacteraceae</taxon>
        <taxon>Paludibaculum</taxon>
    </lineage>
</organism>
<feature type="domain" description="Response regulatory" evidence="7">
    <location>
        <begin position="5"/>
        <end position="121"/>
    </location>
</feature>
<dbReference type="GO" id="GO:0000160">
    <property type="term" value="P:phosphorelay signal transduction system"/>
    <property type="evidence" value="ECO:0007669"/>
    <property type="project" value="InterPro"/>
</dbReference>
<dbReference type="EMBL" id="CP063849">
    <property type="protein sequence ID" value="QOY89274.1"/>
    <property type="molecule type" value="Genomic_DNA"/>
</dbReference>
<dbReference type="PROSITE" id="PS50043">
    <property type="entry name" value="HTH_LUXR_2"/>
    <property type="match status" value="1"/>
</dbReference>
<dbReference type="RefSeq" id="WP_194450936.1">
    <property type="nucleotide sequence ID" value="NZ_CP063849.1"/>
</dbReference>
<proteinExistence type="predicted"/>
<dbReference type="GO" id="GO:0006355">
    <property type="term" value="P:regulation of DNA-templated transcription"/>
    <property type="evidence" value="ECO:0007669"/>
    <property type="project" value="InterPro"/>
</dbReference>
<keyword evidence="9" id="KW-1185">Reference proteome</keyword>
<dbReference type="KEGG" id="pfer:IRI77_04775"/>
<evidence type="ECO:0000313" key="8">
    <source>
        <dbReference type="EMBL" id="QOY89274.1"/>
    </source>
</evidence>
<dbReference type="SUPFAM" id="SSF52172">
    <property type="entry name" value="CheY-like"/>
    <property type="match status" value="1"/>
</dbReference>
<protein>
    <submittedName>
        <fullName evidence="8">Response regulator transcription factor</fullName>
    </submittedName>
</protein>
<dbReference type="Gene3D" id="3.40.50.2300">
    <property type="match status" value="1"/>
</dbReference>
<dbReference type="Pfam" id="PF00072">
    <property type="entry name" value="Response_reg"/>
    <property type="match status" value="1"/>
</dbReference>
<evidence type="ECO:0000256" key="1">
    <source>
        <dbReference type="ARBA" id="ARBA00022553"/>
    </source>
</evidence>
<evidence type="ECO:0000259" key="7">
    <source>
        <dbReference type="PROSITE" id="PS50110"/>
    </source>
</evidence>
<dbReference type="SMART" id="SM00421">
    <property type="entry name" value="HTH_LUXR"/>
    <property type="match status" value="1"/>
</dbReference>
<keyword evidence="3" id="KW-0238">DNA-binding</keyword>
<evidence type="ECO:0000256" key="4">
    <source>
        <dbReference type="ARBA" id="ARBA00023163"/>
    </source>
</evidence>
<dbReference type="InterPro" id="IPR016032">
    <property type="entry name" value="Sig_transdc_resp-reg_C-effctor"/>
</dbReference>
<accession>A0A7S7SLD9</accession>
<dbReference type="InterPro" id="IPR000792">
    <property type="entry name" value="Tscrpt_reg_LuxR_C"/>
</dbReference>
<dbReference type="CDD" id="cd17535">
    <property type="entry name" value="REC_NarL-like"/>
    <property type="match status" value="1"/>
</dbReference>
<dbReference type="AlphaFoldDB" id="A0A7S7SLD9"/>
<sequence length="216" mass="24110">MSNIQVLLVDDHGVVRKGLRFLLEQEPDLAVAGEAGDGREAVRLAKELSPQVIVMDIAMPQLNGIDATAQIVKQNPAIGVLILSMHNDEAYLLRALECGARGFLLKDNAEEDLVRAIRIVASGKPFFSPAIAQALLEDYMRNLQQRNLQDSYSLLTDREREILQLLAEGRSNKDVANLLDLSVYTVETHRTRIMQKLNLHNTAELVLYAVRKKIIS</sequence>
<dbReference type="InterPro" id="IPR011006">
    <property type="entry name" value="CheY-like_superfamily"/>
</dbReference>
<dbReference type="CDD" id="cd06170">
    <property type="entry name" value="LuxR_C_like"/>
    <property type="match status" value="1"/>
</dbReference>
<feature type="domain" description="HTH luxR-type" evidence="6">
    <location>
        <begin position="148"/>
        <end position="213"/>
    </location>
</feature>
<dbReference type="PANTHER" id="PTHR43214:SF41">
    <property type="entry name" value="NITRATE_NITRITE RESPONSE REGULATOR PROTEIN NARP"/>
    <property type="match status" value="1"/>
</dbReference>
<dbReference type="PANTHER" id="PTHR43214">
    <property type="entry name" value="TWO-COMPONENT RESPONSE REGULATOR"/>
    <property type="match status" value="1"/>
</dbReference>
<dbReference type="SMART" id="SM00448">
    <property type="entry name" value="REC"/>
    <property type="match status" value="1"/>
</dbReference>
<dbReference type="PROSITE" id="PS00622">
    <property type="entry name" value="HTH_LUXR_1"/>
    <property type="match status" value="1"/>
</dbReference>